<dbReference type="KEGG" id="cci:CC1G_09606"/>
<sequence>MPLSLNDLLYQPTPERPAPSPVTSPSASSRIGTSTSRSSSPDSDSEHVMPQVGGSGTATTSRKRPYEDYTTFATQAARNVRLRPGSEGEKAVVQFAKLSSPAQRIALYANLQSMSEHLHTINPADAMYEIPSKLVHRIDRSAFLTLISPTCSRYLKQRGPLGMILEHLEAHPSWGLTTAIKEDKSKYDIIVKKIQKALTNRRNAIKSTLKASLEIIAPEDRATNDKTGKTDIVQLTDNILSGGDSLVVRRPAATLAMLARFAYLRGLYVDSIEKPKEEPELVKDFWKGVDMKLQEVREVKETEQRLSSYFAGVLELDFARWGDIDRTGISTATFDPLANDDAAN</sequence>
<dbReference type="eggNOG" id="ENOG502RBMC">
    <property type="taxonomic scope" value="Eukaryota"/>
</dbReference>
<dbReference type="EMBL" id="AACS02000003">
    <property type="protein sequence ID" value="EAU92085.2"/>
    <property type="molecule type" value="Genomic_DNA"/>
</dbReference>
<dbReference type="VEuPathDB" id="FungiDB:CC1G_09606"/>
<dbReference type="InParanoid" id="A8N4C2"/>
<evidence type="ECO:0000256" key="1">
    <source>
        <dbReference type="SAM" id="MobiDB-lite"/>
    </source>
</evidence>
<evidence type="ECO:0000313" key="3">
    <source>
        <dbReference type="Proteomes" id="UP000001861"/>
    </source>
</evidence>
<proteinExistence type="predicted"/>
<feature type="region of interest" description="Disordered" evidence="1">
    <location>
        <begin position="1"/>
        <end position="66"/>
    </location>
</feature>
<dbReference type="GeneID" id="6006150"/>
<feature type="compositionally biased region" description="Low complexity" evidence="1">
    <location>
        <begin position="23"/>
        <end position="42"/>
    </location>
</feature>
<dbReference type="Proteomes" id="UP000001861">
    <property type="component" value="Unassembled WGS sequence"/>
</dbReference>
<dbReference type="AlphaFoldDB" id="A8N4C2"/>
<comment type="caution">
    <text evidence="2">The sequence shown here is derived from an EMBL/GenBank/DDBJ whole genome shotgun (WGS) entry which is preliminary data.</text>
</comment>
<dbReference type="RefSeq" id="XP_001829717.2">
    <property type="nucleotide sequence ID" value="XM_001829665.2"/>
</dbReference>
<protein>
    <submittedName>
        <fullName evidence="2">Uncharacterized protein</fullName>
    </submittedName>
</protein>
<reference evidence="2 3" key="1">
    <citation type="journal article" date="2010" name="Proc. Natl. Acad. Sci. U.S.A.">
        <title>Insights into evolution of multicellular fungi from the assembled chromosomes of the mushroom Coprinopsis cinerea (Coprinus cinereus).</title>
        <authorList>
            <person name="Stajich J.E."/>
            <person name="Wilke S.K."/>
            <person name="Ahren D."/>
            <person name="Au C.H."/>
            <person name="Birren B.W."/>
            <person name="Borodovsky M."/>
            <person name="Burns C."/>
            <person name="Canback B."/>
            <person name="Casselton L.A."/>
            <person name="Cheng C.K."/>
            <person name="Deng J."/>
            <person name="Dietrich F.S."/>
            <person name="Fargo D.C."/>
            <person name="Farman M.L."/>
            <person name="Gathman A.C."/>
            <person name="Goldberg J."/>
            <person name="Guigo R."/>
            <person name="Hoegger P.J."/>
            <person name="Hooker J.B."/>
            <person name="Huggins A."/>
            <person name="James T.Y."/>
            <person name="Kamada T."/>
            <person name="Kilaru S."/>
            <person name="Kodira C."/>
            <person name="Kues U."/>
            <person name="Kupfer D."/>
            <person name="Kwan H.S."/>
            <person name="Lomsadze A."/>
            <person name="Li W."/>
            <person name="Lilly W.W."/>
            <person name="Ma L.J."/>
            <person name="Mackey A.J."/>
            <person name="Manning G."/>
            <person name="Martin F."/>
            <person name="Muraguchi H."/>
            <person name="Natvig D.O."/>
            <person name="Palmerini H."/>
            <person name="Ramesh M.A."/>
            <person name="Rehmeyer C.J."/>
            <person name="Roe B.A."/>
            <person name="Shenoy N."/>
            <person name="Stanke M."/>
            <person name="Ter-Hovhannisyan V."/>
            <person name="Tunlid A."/>
            <person name="Velagapudi R."/>
            <person name="Vision T.J."/>
            <person name="Zeng Q."/>
            <person name="Zolan M.E."/>
            <person name="Pukkila P.J."/>
        </authorList>
    </citation>
    <scope>NUCLEOTIDE SEQUENCE [LARGE SCALE GENOMIC DNA]</scope>
    <source>
        <strain evidence="3">Okayama-7 / 130 / ATCC MYA-4618 / FGSC 9003</strain>
    </source>
</reference>
<keyword evidence="3" id="KW-1185">Reference proteome</keyword>
<organism evidence="2 3">
    <name type="scientific">Coprinopsis cinerea (strain Okayama-7 / 130 / ATCC MYA-4618 / FGSC 9003)</name>
    <name type="common">Inky cap fungus</name>
    <name type="synonym">Hormographiella aspergillata</name>
    <dbReference type="NCBI Taxonomy" id="240176"/>
    <lineage>
        <taxon>Eukaryota</taxon>
        <taxon>Fungi</taxon>
        <taxon>Dikarya</taxon>
        <taxon>Basidiomycota</taxon>
        <taxon>Agaricomycotina</taxon>
        <taxon>Agaricomycetes</taxon>
        <taxon>Agaricomycetidae</taxon>
        <taxon>Agaricales</taxon>
        <taxon>Agaricineae</taxon>
        <taxon>Psathyrellaceae</taxon>
        <taxon>Coprinopsis</taxon>
    </lineage>
</organism>
<name>A8N4C2_COPC7</name>
<evidence type="ECO:0000313" key="2">
    <source>
        <dbReference type="EMBL" id="EAU92085.2"/>
    </source>
</evidence>
<dbReference type="OMA" id="VTLQMCA"/>
<gene>
    <name evidence="2" type="ORF">CC1G_09606</name>
</gene>
<accession>A8N4C2</accession>
<dbReference type="OrthoDB" id="3267821at2759"/>
<dbReference type="HOGENOM" id="CLU_067860_0_0_1"/>